<organism evidence="3 4">
    <name type="scientific">Muraenolepis orangiensis</name>
    <name type="common">Patagonian moray cod</name>
    <dbReference type="NCBI Taxonomy" id="630683"/>
    <lineage>
        <taxon>Eukaryota</taxon>
        <taxon>Metazoa</taxon>
        <taxon>Chordata</taxon>
        <taxon>Craniata</taxon>
        <taxon>Vertebrata</taxon>
        <taxon>Euteleostomi</taxon>
        <taxon>Actinopterygii</taxon>
        <taxon>Neopterygii</taxon>
        <taxon>Teleostei</taxon>
        <taxon>Neoteleostei</taxon>
        <taxon>Acanthomorphata</taxon>
        <taxon>Zeiogadaria</taxon>
        <taxon>Gadariae</taxon>
        <taxon>Gadiformes</taxon>
        <taxon>Muraenolepidoidei</taxon>
        <taxon>Muraenolepididae</taxon>
        <taxon>Muraenolepis</taxon>
    </lineage>
</organism>
<dbReference type="EMBL" id="JANIIK010000044">
    <property type="protein sequence ID" value="KAJ3604349.1"/>
    <property type="molecule type" value="Genomic_DNA"/>
</dbReference>
<dbReference type="InterPro" id="IPR014756">
    <property type="entry name" value="Ig_E-set"/>
</dbReference>
<evidence type="ECO:0000259" key="2">
    <source>
        <dbReference type="Pfam" id="PF02752"/>
    </source>
</evidence>
<dbReference type="Proteomes" id="UP001148018">
    <property type="component" value="Unassembled WGS sequence"/>
</dbReference>
<name>A0A9Q0ED16_9TELE</name>
<dbReference type="GO" id="GO:0007399">
    <property type="term" value="P:nervous system development"/>
    <property type="evidence" value="ECO:0007669"/>
    <property type="project" value="UniProtKB-ARBA"/>
</dbReference>
<feature type="region of interest" description="Disordered" evidence="1">
    <location>
        <begin position="117"/>
        <end position="140"/>
    </location>
</feature>
<evidence type="ECO:0000256" key="1">
    <source>
        <dbReference type="SAM" id="MobiDB-lite"/>
    </source>
</evidence>
<feature type="domain" description="Arrestin C-terminal-like" evidence="2">
    <location>
        <begin position="2"/>
        <end position="112"/>
    </location>
</feature>
<gene>
    <name evidence="3" type="ORF">NHX12_029090</name>
</gene>
<comment type="caution">
    <text evidence="3">The sequence shown here is derived from an EMBL/GenBank/DDBJ whole genome shotgun (WGS) entry which is preliminary data.</text>
</comment>
<sequence length="140" mass="15308">MEVKAEVLNDSLYAVTPRFYLCEKQTFVTQSKRTTAHAAHVEFGGGEAGGEGVGRPVPAASAQTIARVLSAPPHLHPTFFNCSMMKLEYRLKVTLEFAQARNAEIKLPLIILRGSTTPPEKKTTKSLRFKSLPAQSPLPS</sequence>
<accession>A0A9Q0ED16</accession>
<dbReference type="AlphaFoldDB" id="A0A9Q0ED16"/>
<dbReference type="Pfam" id="PF02752">
    <property type="entry name" value="Arrestin_C"/>
    <property type="match status" value="1"/>
</dbReference>
<dbReference type="SUPFAM" id="SSF81296">
    <property type="entry name" value="E set domains"/>
    <property type="match status" value="1"/>
</dbReference>
<keyword evidence="4" id="KW-1185">Reference proteome</keyword>
<evidence type="ECO:0000313" key="4">
    <source>
        <dbReference type="Proteomes" id="UP001148018"/>
    </source>
</evidence>
<protein>
    <recommendedName>
        <fullName evidence="2">Arrestin C-terminal-like domain-containing protein</fullName>
    </recommendedName>
</protein>
<dbReference type="InterPro" id="IPR014752">
    <property type="entry name" value="Arrestin-like_C"/>
</dbReference>
<proteinExistence type="predicted"/>
<dbReference type="Gene3D" id="2.60.40.640">
    <property type="match status" value="1"/>
</dbReference>
<dbReference type="OrthoDB" id="2333384at2759"/>
<reference evidence="3" key="1">
    <citation type="submission" date="2022-07" db="EMBL/GenBank/DDBJ databases">
        <title>Chromosome-level genome of Muraenolepis orangiensis.</title>
        <authorList>
            <person name="Kim J."/>
        </authorList>
    </citation>
    <scope>NUCLEOTIDE SEQUENCE</scope>
    <source>
        <strain evidence="3">KU_S4_2022</strain>
        <tissue evidence="3">Muscle</tissue>
    </source>
</reference>
<dbReference type="InterPro" id="IPR011022">
    <property type="entry name" value="Arrestin_C-like"/>
</dbReference>
<evidence type="ECO:0000313" key="3">
    <source>
        <dbReference type="EMBL" id="KAJ3604349.1"/>
    </source>
</evidence>